<dbReference type="GO" id="GO:0005886">
    <property type="term" value="C:plasma membrane"/>
    <property type="evidence" value="ECO:0007669"/>
    <property type="project" value="UniProtKB-SubCell"/>
</dbReference>
<dbReference type="PANTHER" id="PTHR43376">
    <property type="entry name" value="OLIGOPEPTIDE TRANSPORT SYSTEM PERMEASE PROTEIN"/>
    <property type="match status" value="1"/>
</dbReference>
<protein>
    <submittedName>
        <fullName evidence="6">Peptide ABC transporter permease</fullName>
    </submittedName>
</protein>
<dbReference type="GO" id="GO:0055085">
    <property type="term" value="P:transmembrane transport"/>
    <property type="evidence" value="ECO:0007669"/>
    <property type="project" value="InterPro"/>
</dbReference>
<evidence type="ECO:0000256" key="1">
    <source>
        <dbReference type="ARBA" id="ARBA00004141"/>
    </source>
</evidence>
<sequence length="325" mass="36950">MKVSKKQVIRYLILFFLIISINFILPRLMKADPFLFLSSEGADDISGLSEKQIEQYFIYYGLDKPLWQQYLYYLKSIFTGNMGFSISKTLPVSTIIFSRIPWTIGIVLCSLTITILLGISFGTLSAYYKDNLFGRYSYLFFVILSQIPPFLIGFGILVMGASYIPSLPIAGGITPFLAFEWNYEVTMDILKHAILPILTLVIARVSHFFMLMRGKMIVEIEKRYVFIEKAKGFGDIYILCRHCLKNAITPLITEALLSIALILQGSLIVENVFEYPGIGKLLKEAVFARDYPLLQGIFLFMVGITLGVSFISEIIKENEKMQVHV</sequence>
<reference evidence="6 7" key="1">
    <citation type="submission" date="2016-03" db="EMBL/GenBank/DDBJ databases">
        <title>Comparative genomics of human isolates of Fusobacterium necrophorum.</title>
        <authorList>
            <person name="Jensen A."/>
            <person name="Bank S."/>
            <person name="Andersen P.S."/>
            <person name="Kristensen L.H."/>
            <person name="Prag J."/>
        </authorList>
    </citation>
    <scope>NUCLEOTIDE SEQUENCE [LARGE SCALE GENOMIC DNA]</scope>
    <source>
        <strain evidence="6 7">LS_1264</strain>
    </source>
</reference>
<dbReference type="SUPFAM" id="SSF161098">
    <property type="entry name" value="MetI-like"/>
    <property type="match status" value="1"/>
</dbReference>
<keyword evidence="5" id="KW-0813">Transport</keyword>
<feature type="transmembrane region" description="Helical" evidence="5">
    <location>
        <begin position="193"/>
        <end position="212"/>
    </location>
</feature>
<dbReference type="InterPro" id="IPR035906">
    <property type="entry name" value="MetI-like_sf"/>
</dbReference>
<comment type="similarity">
    <text evidence="5">Belongs to the binding-protein-dependent transport system permease family.</text>
</comment>
<comment type="subcellular location">
    <subcellularLocation>
        <location evidence="5">Cell membrane</location>
        <topology evidence="5">Multi-pass membrane protein</topology>
    </subcellularLocation>
    <subcellularLocation>
        <location evidence="1">Membrane</location>
        <topology evidence="1">Multi-pass membrane protein</topology>
    </subcellularLocation>
</comment>
<dbReference type="Gene3D" id="1.10.3720.10">
    <property type="entry name" value="MetI-like"/>
    <property type="match status" value="1"/>
</dbReference>
<dbReference type="KEGG" id="fnf:BSQ88_05345"/>
<dbReference type="RefSeq" id="WP_005953925.1">
    <property type="nucleotide sequence ID" value="NZ_CAXOUR010000020.1"/>
</dbReference>
<dbReference type="eggNOG" id="COG0601">
    <property type="taxonomic scope" value="Bacteria"/>
</dbReference>
<proteinExistence type="inferred from homology"/>
<dbReference type="PROSITE" id="PS50928">
    <property type="entry name" value="ABC_TM1"/>
    <property type="match status" value="1"/>
</dbReference>
<keyword evidence="2 5" id="KW-0812">Transmembrane</keyword>
<dbReference type="AlphaFoldDB" id="A0A162JDE7"/>
<gene>
    <name evidence="6" type="ORF">A2J07_02250</name>
</gene>
<name>A0A162JDE7_9FUSO</name>
<dbReference type="InterPro" id="IPR000515">
    <property type="entry name" value="MetI-like"/>
</dbReference>
<feature type="transmembrane region" description="Helical" evidence="5">
    <location>
        <begin position="100"/>
        <end position="124"/>
    </location>
</feature>
<evidence type="ECO:0000313" key="6">
    <source>
        <dbReference type="EMBL" id="KYL05578.1"/>
    </source>
</evidence>
<evidence type="ECO:0000313" key="7">
    <source>
        <dbReference type="Proteomes" id="UP000075816"/>
    </source>
</evidence>
<evidence type="ECO:0000256" key="5">
    <source>
        <dbReference type="RuleBase" id="RU363032"/>
    </source>
</evidence>
<evidence type="ECO:0000256" key="4">
    <source>
        <dbReference type="ARBA" id="ARBA00023136"/>
    </source>
</evidence>
<feature type="transmembrane region" description="Helical" evidence="5">
    <location>
        <begin position="12"/>
        <end position="29"/>
    </location>
</feature>
<dbReference type="PANTHER" id="PTHR43376:SF1">
    <property type="entry name" value="OLIGOPEPTIDE TRANSPORT SYSTEM PERMEASE PROTEIN"/>
    <property type="match status" value="1"/>
</dbReference>
<feature type="transmembrane region" description="Helical" evidence="5">
    <location>
        <begin position="136"/>
        <end position="158"/>
    </location>
</feature>
<feature type="transmembrane region" description="Helical" evidence="5">
    <location>
        <begin position="251"/>
        <end position="273"/>
    </location>
</feature>
<keyword evidence="4 5" id="KW-0472">Membrane</keyword>
<evidence type="ECO:0000256" key="3">
    <source>
        <dbReference type="ARBA" id="ARBA00022989"/>
    </source>
</evidence>
<dbReference type="Pfam" id="PF00528">
    <property type="entry name" value="BPD_transp_1"/>
    <property type="match status" value="1"/>
</dbReference>
<comment type="caution">
    <text evidence="6">The sequence shown here is derived from an EMBL/GenBank/DDBJ whole genome shotgun (WGS) entry which is preliminary data.</text>
</comment>
<accession>A0A162JDE7</accession>
<dbReference type="Proteomes" id="UP000075816">
    <property type="component" value="Unassembled WGS sequence"/>
</dbReference>
<organism evidence="6 7">
    <name type="scientific">Fusobacterium necrophorum subsp. funduliforme</name>
    <dbReference type="NCBI Taxonomy" id="143387"/>
    <lineage>
        <taxon>Bacteria</taxon>
        <taxon>Fusobacteriati</taxon>
        <taxon>Fusobacteriota</taxon>
        <taxon>Fusobacteriia</taxon>
        <taxon>Fusobacteriales</taxon>
        <taxon>Fusobacteriaceae</taxon>
        <taxon>Fusobacterium</taxon>
    </lineage>
</organism>
<dbReference type="EMBL" id="LVEA01000001">
    <property type="protein sequence ID" value="KYL05578.1"/>
    <property type="molecule type" value="Genomic_DNA"/>
</dbReference>
<evidence type="ECO:0000256" key="2">
    <source>
        <dbReference type="ARBA" id="ARBA00022692"/>
    </source>
</evidence>
<feature type="transmembrane region" description="Helical" evidence="5">
    <location>
        <begin position="293"/>
        <end position="311"/>
    </location>
</feature>
<keyword evidence="3 5" id="KW-1133">Transmembrane helix</keyword>